<keyword evidence="2" id="KW-1185">Reference proteome</keyword>
<dbReference type="OrthoDB" id="159440at2"/>
<dbReference type="AlphaFoldDB" id="A0A084U6D7"/>
<dbReference type="Proteomes" id="UP000053675">
    <property type="component" value="Unassembled WGS sequence"/>
</dbReference>
<accession>A0A084U6D7</accession>
<protein>
    <submittedName>
        <fullName evidence="1">Uncharacterized protein</fullName>
    </submittedName>
</protein>
<reference evidence="1 2" key="1">
    <citation type="submission" date="2014-05" db="EMBL/GenBank/DDBJ databases">
        <title>Draft Genome Sequence of Nitratireductor basaltis Strain UMTGB225, A Marine Bacterium Isolated from Green Barrel Tunicate.</title>
        <authorList>
            <person name="Gan H.Y."/>
        </authorList>
    </citation>
    <scope>NUCLEOTIDE SEQUENCE [LARGE SCALE GENOMIC DNA]</scope>
    <source>
        <strain evidence="1 2">UMTGB225</strain>
    </source>
</reference>
<dbReference type="RefSeq" id="WP_036485390.1">
    <property type="nucleotide sequence ID" value="NZ_JMQM01000002.1"/>
</dbReference>
<gene>
    <name evidence="1" type="ORF">EL18_02774</name>
</gene>
<dbReference type="PATRIC" id="fig|472175.3.peg.2768"/>
<name>A0A084U6D7_9HYPH</name>
<sequence>MNKRKMREFSRRHWFPVSGFFLSVFLAVWFSFTFLAEAIYFNDDRHQDVVLKPWMTPRYVALSYDLPREVVFRALELDPQGPPQRLRLGQIARMNGMTIDELTLRLREEAAEYRENASD</sequence>
<evidence type="ECO:0000313" key="1">
    <source>
        <dbReference type="EMBL" id="KFB08523.1"/>
    </source>
</evidence>
<comment type="caution">
    <text evidence="1">The sequence shown here is derived from an EMBL/GenBank/DDBJ whole genome shotgun (WGS) entry which is preliminary data.</text>
</comment>
<organism evidence="1 2">
    <name type="scientific">Nitratireductor basaltis</name>
    <dbReference type="NCBI Taxonomy" id="472175"/>
    <lineage>
        <taxon>Bacteria</taxon>
        <taxon>Pseudomonadati</taxon>
        <taxon>Pseudomonadota</taxon>
        <taxon>Alphaproteobacteria</taxon>
        <taxon>Hyphomicrobiales</taxon>
        <taxon>Phyllobacteriaceae</taxon>
        <taxon>Nitratireductor</taxon>
    </lineage>
</organism>
<dbReference type="eggNOG" id="ENOG503340H">
    <property type="taxonomic scope" value="Bacteria"/>
</dbReference>
<dbReference type="EMBL" id="JMQM01000002">
    <property type="protein sequence ID" value="KFB08523.1"/>
    <property type="molecule type" value="Genomic_DNA"/>
</dbReference>
<proteinExistence type="predicted"/>
<dbReference type="STRING" id="472175.EL18_02774"/>
<evidence type="ECO:0000313" key="2">
    <source>
        <dbReference type="Proteomes" id="UP000053675"/>
    </source>
</evidence>